<gene>
    <name evidence="1" type="ORF">PM001_LOCUS8025</name>
</gene>
<name>A0AAV1TNZ7_9STRA</name>
<evidence type="ECO:0000313" key="1">
    <source>
        <dbReference type="EMBL" id="CAK7922854.1"/>
    </source>
</evidence>
<organism evidence="1 2">
    <name type="scientific">Peronospora matthiolae</name>
    <dbReference type="NCBI Taxonomy" id="2874970"/>
    <lineage>
        <taxon>Eukaryota</taxon>
        <taxon>Sar</taxon>
        <taxon>Stramenopiles</taxon>
        <taxon>Oomycota</taxon>
        <taxon>Peronosporomycetes</taxon>
        <taxon>Peronosporales</taxon>
        <taxon>Peronosporaceae</taxon>
        <taxon>Peronospora</taxon>
    </lineage>
</organism>
<sequence>MWLAKNFSVVNCEVLPSRRLFAGYGYGVTPVVGVGSTLRIMESYKEVERGGQGC</sequence>
<reference evidence="1" key="1">
    <citation type="submission" date="2024-01" db="EMBL/GenBank/DDBJ databases">
        <authorList>
            <person name="Webb A."/>
        </authorList>
    </citation>
    <scope>NUCLEOTIDE SEQUENCE</scope>
    <source>
        <strain evidence="1">Pm1</strain>
    </source>
</reference>
<proteinExistence type="predicted"/>
<dbReference type="AlphaFoldDB" id="A0AAV1TNZ7"/>
<dbReference type="EMBL" id="CAKLBY020000066">
    <property type="protein sequence ID" value="CAK7922854.1"/>
    <property type="molecule type" value="Genomic_DNA"/>
</dbReference>
<comment type="caution">
    <text evidence="1">The sequence shown here is derived from an EMBL/GenBank/DDBJ whole genome shotgun (WGS) entry which is preliminary data.</text>
</comment>
<accession>A0AAV1TNZ7</accession>
<dbReference type="Proteomes" id="UP001162060">
    <property type="component" value="Unassembled WGS sequence"/>
</dbReference>
<evidence type="ECO:0000313" key="2">
    <source>
        <dbReference type="Proteomes" id="UP001162060"/>
    </source>
</evidence>
<protein>
    <submittedName>
        <fullName evidence="1">Uncharacterized protein</fullName>
    </submittedName>
</protein>